<dbReference type="EMBL" id="CP072755">
    <property type="protein sequence ID" value="QUC19873.1"/>
    <property type="molecule type" value="Genomic_DNA"/>
</dbReference>
<accession>A0A063C8T7</accession>
<dbReference type="PANTHER" id="PTHR43798:SF31">
    <property type="entry name" value="AB HYDROLASE SUPERFAMILY PROTEIN YCLE"/>
    <property type="match status" value="1"/>
</dbReference>
<dbReference type="Proteomes" id="UP000027002">
    <property type="component" value="Chromosome 3"/>
</dbReference>
<dbReference type="GO" id="GO:0006508">
    <property type="term" value="P:proteolysis"/>
    <property type="evidence" value="ECO:0007669"/>
    <property type="project" value="InterPro"/>
</dbReference>
<reference evidence="7" key="2">
    <citation type="journal article" date="2016" name="Genome Announc.">
        <title>Genome sequence of Ustilaginoidea virens IPU010, a rice pathogenic fungus causing false smut.</title>
        <authorList>
            <person name="Kumagai T."/>
            <person name="Ishii T."/>
            <person name="Terai G."/>
            <person name="Umemura M."/>
            <person name="Machida M."/>
            <person name="Asai K."/>
        </authorList>
    </citation>
    <scope>NUCLEOTIDE SEQUENCE [LARGE SCALE GENOMIC DNA]</scope>
    <source>
        <strain evidence="7">IPU010</strain>
    </source>
</reference>
<dbReference type="PANTHER" id="PTHR43798">
    <property type="entry name" value="MONOACYLGLYCEROL LIPASE"/>
    <property type="match status" value="1"/>
</dbReference>
<dbReference type="STRING" id="1159556.A0A063C8T7"/>
<reference evidence="4" key="1">
    <citation type="journal article" date="2016" name="Genome Announc.">
        <title>Genome Sequence of Ustilaginoidea virens IPU010, a Rice Pathogenic Fungus Causing False Smut.</title>
        <authorList>
            <person name="Kumagai T."/>
            <person name="Ishii T."/>
            <person name="Terai G."/>
            <person name="Umemura M."/>
            <person name="Machida M."/>
            <person name="Asai K."/>
        </authorList>
    </citation>
    <scope>NUCLEOTIDE SEQUENCE [LARGE SCALE GENOMIC DNA]</scope>
    <source>
        <strain evidence="4">IPU010</strain>
    </source>
</reference>
<dbReference type="InterPro" id="IPR029058">
    <property type="entry name" value="AB_hydrolase_fold"/>
</dbReference>
<dbReference type="SUPFAM" id="SSF53474">
    <property type="entry name" value="alpha/beta-Hydrolases"/>
    <property type="match status" value="1"/>
</dbReference>
<dbReference type="Proteomes" id="UP000054053">
    <property type="component" value="Unassembled WGS sequence"/>
</dbReference>
<dbReference type="InterPro" id="IPR000073">
    <property type="entry name" value="AB_hydrolase_1"/>
</dbReference>
<organism evidence="4 7">
    <name type="scientific">Ustilaginoidea virens</name>
    <name type="common">Rice false smut fungus</name>
    <name type="synonym">Villosiclava virens</name>
    <dbReference type="NCBI Taxonomy" id="1159556"/>
    <lineage>
        <taxon>Eukaryota</taxon>
        <taxon>Fungi</taxon>
        <taxon>Dikarya</taxon>
        <taxon>Ascomycota</taxon>
        <taxon>Pezizomycotina</taxon>
        <taxon>Sordariomycetes</taxon>
        <taxon>Hypocreomycetidae</taxon>
        <taxon>Hypocreales</taxon>
        <taxon>Clavicipitaceae</taxon>
        <taxon>Ustilaginoidea</taxon>
    </lineage>
</organism>
<sequence length="292" mass="32373">MTYGSEGTLVQLSDGARLFVRELGDGDRSKQLVIALHGGPGLSDHRESEASFGFLAPRFRVLVCDARGSGMSDLKGPFTHERWAADVDELRIRAGSEPIILAGGSYGGIVALEYAIKHPNHVSALLLRDTWASGPKGTMWSLKSSLTHPRVKADADRQYRTWTGALKSNDDLRASVFETMPMYLLETPGSGPTKAAVHPGELNLHYETHNFSMSYNQPRFDVRQKLADVSVPTLILVGRHDPIAPVQFSEEIHRLMQNSQLAIFEHSGHNPGMEEPEAFRHRVAMFLDSFRL</sequence>
<dbReference type="InterPro" id="IPR002410">
    <property type="entry name" value="Peptidase_S33"/>
</dbReference>
<dbReference type="Pfam" id="PF00561">
    <property type="entry name" value="Abhydrolase_1"/>
    <property type="match status" value="1"/>
</dbReference>
<dbReference type="InterPro" id="IPR050266">
    <property type="entry name" value="AB_hydrolase_sf"/>
</dbReference>
<evidence type="ECO:0000313" key="4">
    <source>
        <dbReference type="EMBL" id="GAO14872.1"/>
    </source>
</evidence>
<dbReference type="KEGG" id="uvi:66064892"/>
<dbReference type="GO" id="GO:0016020">
    <property type="term" value="C:membrane"/>
    <property type="evidence" value="ECO:0007669"/>
    <property type="project" value="TreeGrafter"/>
</dbReference>
<feature type="domain" description="AB hydrolase-1" evidence="3">
    <location>
        <begin position="32"/>
        <end position="276"/>
    </location>
</feature>
<protein>
    <recommendedName>
        <fullName evidence="3">AB hydrolase-1 domain-containing protein</fullName>
    </recommendedName>
</protein>
<name>A0A063C8T7_USTVR</name>
<dbReference type="Gene3D" id="3.40.50.1820">
    <property type="entry name" value="alpha/beta hydrolase"/>
    <property type="match status" value="1"/>
</dbReference>
<dbReference type="OrthoDB" id="408373at2759"/>
<gene>
    <name evidence="5" type="ORF">UV8b_04114</name>
    <name evidence="4" type="ORF">UVI_02005960</name>
</gene>
<evidence type="ECO:0000313" key="6">
    <source>
        <dbReference type="Proteomes" id="UP000027002"/>
    </source>
</evidence>
<dbReference type="PRINTS" id="PR00111">
    <property type="entry name" value="ABHYDROLASE"/>
</dbReference>
<dbReference type="PRINTS" id="PR00793">
    <property type="entry name" value="PROAMNOPTASE"/>
</dbReference>
<keyword evidence="2" id="KW-0378">Hydrolase</keyword>
<evidence type="ECO:0000313" key="5">
    <source>
        <dbReference type="EMBL" id="QUC19873.1"/>
    </source>
</evidence>
<evidence type="ECO:0000256" key="1">
    <source>
        <dbReference type="ARBA" id="ARBA00010088"/>
    </source>
</evidence>
<dbReference type="HOGENOM" id="CLU_020336_50_0_1"/>
<evidence type="ECO:0000256" key="2">
    <source>
        <dbReference type="ARBA" id="ARBA00022801"/>
    </source>
</evidence>
<proteinExistence type="inferred from homology"/>
<dbReference type="GO" id="GO:0008233">
    <property type="term" value="F:peptidase activity"/>
    <property type="evidence" value="ECO:0007669"/>
    <property type="project" value="InterPro"/>
</dbReference>
<dbReference type="EMBL" id="BBTG02000002">
    <property type="protein sequence ID" value="GAO14872.1"/>
    <property type="molecule type" value="Genomic_DNA"/>
</dbReference>
<evidence type="ECO:0000259" key="3">
    <source>
        <dbReference type="Pfam" id="PF00561"/>
    </source>
</evidence>
<reference evidence="5" key="3">
    <citation type="submission" date="2020-03" db="EMBL/GenBank/DDBJ databases">
        <title>A mixture of massive structural variations and highly conserved coding sequences in Ustilaginoidea virens genome.</title>
        <authorList>
            <person name="Zhang K."/>
            <person name="Zhao Z."/>
            <person name="Zhang Z."/>
            <person name="Li Y."/>
            <person name="Hsiang T."/>
            <person name="Sun W."/>
        </authorList>
    </citation>
    <scope>NUCLEOTIDE SEQUENCE</scope>
    <source>
        <strain evidence="5">UV-8b</strain>
    </source>
</reference>
<dbReference type="AlphaFoldDB" id="A0A063C8T7"/>
<keyword evidence="6" id="KW-1185">Reference proteome</keyword>
<evidence type="ECO:0000313" key="7">
    <source>
        <dbReference type="Proteomes" id="UP000054053"/>
    </source>
</evidence>
<comment type="similarity">
    <text evidence="1">Belongs to the peptidase S33 family.</text>
</comment>
<dbReference type="RefSeq" id="XP_042997546.1">
    <property type="nucleotide sequence ID" value="XM_043141612.1"/>
</dbReference>
<dbReference type="GeneID" id="66064892"/>